<dbReference type="PANTHER" id="PTHR35174">
    <property type="entry name" value="BLL7171 PROTEIN-RELATED"/>
    <property type="match status" value="1"/>
</dbReference>
<proteinExistence type="inferred from homology"/>
<evidence type="ECO:0000259" key="2">
    <source>
        <dbReference type="Pfam" id="PF03795"/>
    </source>
</evidence>
<dbReference type="AlphaFoldDB" id="A0A927FTX8"/>
<evidence type="ECO:0000313" key="3">
    <source>
        <dbReference type="EMBL" id="MBD8064026.1"/>
    </source>
</evidence>
<dbReference type="RefSeq" id="WP_191772148.1">
    <property type="nucleotide sequence ID" value="NZ_JACYFU010000001.1"/>
</dbReference>
<dbReference type="EMBL" id="JACYFU010000001">
    <property type="protein sequence ID" value="MBD8064026.1"/>
    <property type="molecule type" value="Genomic_DNA"/>
</dbReference>
<dbReference type="InterPro" id="IPR011008">
    <property type="entry name" value="Dimeric_a/b-barrel"/>
</dbReference>
<organism evidence="3 4">
    <name type="scientific">Devosia oryzisoli</name>
    <dbReference type="NCBI Taxonomy" id="2774138"/>
    <lineage>
        <taxon>Bacteria</taxon>
        <taxon>Pseudomonadati</taxon>
        <taxon>Pseudomonadota</taxon>
        <taxon>Alphaproteobacteria</taxon>
        <taxon>Hyphomicrobiales</taxon>
        <taxon>Devosiaceae</taxon>
        <taxon>Devosia</taxon>
    </lineage>
</organism>
<accession>A0A927FTX8</accession>
<name>A0A927FTX8_9HYPH</name>
<gene>
    <name evidence="3" type="ORF">IC608_00865</name>
</gene>
<sequence>MRYVALVYITPGAMDGMSADDFRKLDDATIAHDHKLRASGHLLFASPLAEPSSGRTLRTEDGVVVSTDGPFAESKEVVAGFLLLEGESLDELTPLFADDPILQYGRMDIRPVVVHQHSETGQKRPEPKFA</sequence>
<comment type="caution">
    <text evidence="3">The sequence shown here is derived from an EMBL/GenBank/DDBJ whole genome shotgun (WGS) entry which is preliminary data.</text>
</comment>
<dbReference type="Pfam" id="PF03795">
    <property type="entry name" value="YCII"/>
    <property type="match status" value="1"/>
</dbReference>
<keyword evidence="4" id="KW-1185">Reference proteome</keyword>
<reference evidence="3" key="1">
    <citation type="submission" date="2020-09" db="EMBL/GenBank/DDBJ databases">
        <title>Genome seq and assembly of Devosia sp.</title>
        <authorList>
            <person name="Chhetri G."/>
        </authorList>
    </citation>
    <scope>NUCLEOTIDE SEQUENCE</scope>
    <source>
        <strain evidence="3">PTR5</strain>
    </source>
</reference>
<evidence type="ECO:0000256" key="1">
    <source>
        <dbReference type="ARBA" id="ARBA00007689"/>
    </source>
</evidence>
<feature type="domain" description="YCII-related" evidence="2">
    <location>
        <begin position="1"/>
        <end position="113"/>
    </location>
</feature>
<dbReference type="SUPFAM" id="SSF54909">
    <property type="entry name" value="Dimeric alpha+beta barrel"/>
    <property type="match status" value="1"/>
</dbReference>
<evidence type="ECO:0000313" key="4">
    <source>
        <dbReference type="Proteomes" id="UP000654108"/>
    </source>
</evidence>
<dbReference type="Gene3D" id="3.30.70.1060">
    <property type="entry name" value="Dimeric alpha+beta barrel"/>
    <property type="match status" value="1"/>
</dbReference>
<dbReference type="PANTHER" id="PTHR35174:SF3">
    <property type="entry name" value="BLL7171 PROTEIN"/>
    <property type="match status" value="1"/>
</dbReference>
<protein>
    <recommendedName>
        <fullName evidence="2">YCII-related domain-containing protein</fullName>
    </recommendedName>
</protein>
<comment type="similarity">
    <text evidence="1">Belongs to the YciI family.</text>
</comment>
<dbReference type="InterPro" id="IPR005545">
    <property type="entry name" value="YCII"/>
</dbReference>
<dbReference type="Proteomes" id="UP000654108">
    <property type="component" value="Unassembled WGS sequence"/>
</dbReference>